<evidence type="ECO:0000313" key="1">
    <source>
        <dbReference type="EMBL" id="KAI0034504.1"/>
    </source>
</evidence>
<gene>
    <name evidence="1" type="ORF">K488DRAFT_69081</name>
</gene>
<accession>A0ACB8QRP4</accession>
<keyword evidence="2" id="KW-1185">Reference proteome</keyword>
<evidence type="ECO:0000313" key="2">
    <source>
        <dbReference type="Proteomes" id="UP000814128"/>
    </source>
</evidence>
<organism evidence="1 2">
    <name type="scientific">Vararia minispora EC-137</name>
    <dbReference type="NCBI Taxonomy" id="1314806"/>
    <lineage>
        <taxon>Eukaryota</taxon>
        <taxon>Fungi</taxon>
        <taxon>Dikarya</taxon>
        <taxon>Basidiomycota</taxon>
        <taxon>Agaricomycotina</taxon>
        <taxon>Agaricomycetes</taxon>
        <taxon>Russulales</taxon>
        <taxon>Lachnocladiaceae</taxon>
        <taxon>Vararia</taxon>
    </lineage>
</organism>
<reference evidence="1" key="2">
    <citation type="journal article" date="2022" name="New Phytol.">
        <title>Evolutionary transition to the ectomycorrhizal habit in the genomes of a hyperdiverse lineage of mushroom-forming fungi.</title>
        <authorList>
            <person name="Looney B."/>
            <person name="Miyauchi S."/>
            <person name="Morin E."/>
            <person name="Drula E."/>
            <person name="Courty P.E."/>
            <person name="Kohler A."/>
            <person name="Kuo A."/>
            <person name="LaButti K."/>
            <person name="Pangilinan J."/>
            <person name="Lipzen A."/>
            <person name="Riley R."/>
            <person name="Andreopoulos W."/>
            <person name="He G."/>
            <person name="Johnson J."/>
            <person name="Nolan M."/>
            <person name="Tritt A."/>
            <person name="Barry K.W."/>
            <person name="Grigoriev I.V."/>
            <person name="Nagy L.G."/>
            <person name="Hibbett D."/>
            <person name="Henrissat B."/>
            <person name="Matheny P.B."/>
            <person name="Labbe J."/>
            <person name="Martin F.M."/>
        </authorList>
    </citation>
    <scope>NUCLEOTIDE SEQUENCE</scope>
    <source>
        <strain evidence="1">EC-137</strain>
    </source>
</reference>
<reference evidence="1" key="1">
    <citation type="submission" date="2021-02" db="EMBL/GenBank/DDBJ databases">
        <authorList>
            <consortium name="DOE Joint Genome Institute"/>
            <person name="Ahrendt S."/>
            <person name="Looney B.P."/>
            <person name="Miyauchi S."/>
            <person name="Morin E."/>
            <person name="Drula E."/>
            <person name="Courty P.E."/>
            <person name="Chicoki N."/>
            <person name="Fauchery L."/>
            <person name="Kohler A."/>
            <person name="Kuo A."/>
            <person name="Labutti K."/>
            <person name="Pangilinan J."/>
            <person name="Lipzen A."/>
            <person name="Riley R."/>
            <person name="Andreopoulos W."/>
            <person name="He G."/>
            <person name="Johnson J."/>
            <person name="Barry K.W."/>
            <person name="Grigoriev I.V."/>
            <person name="Nagy L."/>
            <person name="Hibbett D."/>
            <person name="Henrissat B."/>
            <person name="Matheny P.B."/>
            <person name="Labbe J."/>
            <person name="Martin F."/>
        </authorList>
    </citation>
    <scope>NUCLEOTIDE SEQUENCE</scope>
    <source>
        <strain evidence="1">EC-137</strain>
    </source>
</reference>
<dbReference type="EMBL" id="MU273499">
    <property type="protein sequence ID" value="KAI0034504.1"/>
    <property type="molecule type" value="Genomic_DNA"/>
</dbReference>
<protein>
    <submittedName>
        <fullName evidence="1">Uncharacterized protein</fullName>
    </submittedName>
</protein>
<dbReference type="Proteomes" id="UP000814128">
    <property type="component" value="Unassembled WGS sequence"/>
</dbReference>
<comment type="caution">
    <text evidence="1">The sequence shown here is derived from an EMBL/GenBank/DDBJ whole genome shotgun (WGS) entry which is preliminary data.</text>
</comment>
<name>A0ACB8QRP4_9AGAM</name>
<proteinExistence type="predicted"/>
<sequence>MSATELQEGTYSIQHCTQRTLAVVAPGGSTVMHISSGISCKDRRGLEVWKIEKAARGYQMSHTATSRYATGRGVGSPVQVSTSEQAHAQIWEITETREKNIFTIQAVDSQCCWTVEGGDIGYSIILREEPHNKARSWWKFVATPVPPAEQTAPPDQLALKKFPLPPHTVSAEIPRFPQTLSGDFALRVVQTSAYMKTTSAGQLYSSSPYLDADAVFTAEEKNGRCALQGAARAAGPLLIICTYVGNNPGSNYMYIVNRIGDAVCDDTGADEDRRLYFDVIPVADDAVCFAAFGYNQTWYLASNNDNRMHFFQPQLGENTHFNVVPVPRSARPFPPTFSGNIAIRCSGDGAPGKLLRVENDGHLAFSGDNYGVDTEFTVYSWIGRLVSRLGRAIGLTITKHIKCEDAGQTPQGFIQILGRPHNKFSIAFSGYPWQNKQTWFVSIDQQGGVVLTEIENETCHFSIEDRGKEFNPAMFREIPLDLMQELKITIRNRNNHYVWASKKGELRDQLALHDDSVIFSVTKSSNGKMHWHVEGPGDEQRYIHSPNGEYVWCKPEGPADQAHHTHFHILQVERSSGEIVLAFGTGRDRFLSTHRGEKAPEGSFAITNTLDDDCYLRLDICGKDQVQFVPFRPNGDSSGLTNSH</sequence>